<dbReference type="SUPFAM" id="SSF103481">
    <property type="entry name" value="Multidrug resistance efflux transporter EmrE"/>
    <property type="match status" value="2"/>
</dbReference>
<feature type="domain" description="EamA" evidence="6">
    <location>
        <begin position="152"/>
        <end position="288"/>
    </location>
</feature>
<name>A0ABW3B7X4_9FLAO</name>
<feature type="transmembrane region" description="Helical" evidence="5">
    <location>
        <begin position="245"/>
        <end position="264"/>
    </location>
</feature>
<feature type="transmembrane region" description="Helical" evidence="5">
    <location>
        <begin position="212"/>
        <end position="233"/>
    </location>
</feature>
<protein>
    <submittedName>
        <fullName evidence="7">DMT family transporter</fullName>
    </submittedName>
</protein>
<keyword evidence="3 5" id="KW-1133">Transmembrane helix</keyword>
<feature type="transmembrane region" description="Helical" evidence="5">
    <location>
        <begin position="181"/>
        <end position="200"/>
    </location>
</feature>
<proteinExistence type="predicted"/>
<feature type="transmembrane region" description="Helical" evidence="5">
    <location>
        <begin position="37"/>
        <end position="55"/>
    </location>
</feature>
<organism evidence="7 8">
    <name type="scientific">Maribacter chungangensis</name>
    <dbReference type="NCBI Taxonomy" id="1069117"/>
    <lineage>
        <taxon>Bacteria</taxon>
        <taxon>Pseudomonadati</taxon>
        <taxon>Bacteroidota</taxon>
        <taxon>Flavobacteriia</taxon>
        <taxon>Flavobacteriales</taxon>
        <taxon>Flavobacteriaceae</taxon>
        <taxon>Maribacter</taxon>
    </lineage>
</organism>
<feature type="transmembrane region" description="Helical" evidence="5">
    <location>
        <begin position="67"/>
        <end position="86"/>
    </location>
</feature>
<dbReference type="EMBL" id="JBHTHY010000014">
    <property type="protein sequence ID" value="MFD0799011.1"/>
    <property type="molecule type" value="Genomic_DNA"/>
</dbReference>
<evidence type="ECO:0000256" key="1">
    <source>
        <dbReference type="ARBA" id="ARBA00004141"/>
    </source>
</evidence>
<dbReference type="Pfam" id="PF00892">
    <property type="entry name" value="EamA"/>
    <property type="match status" value="2"/>
</dbReference>
<dbReference type="RefSeq" id="WP_379935916.1">
    <property type="nucleotide sequence ID" value="NZ_JBHTHY010000014.1"/>
</dbReference>
<dbReference type="InterPro" id="IPR050638">
    <property type="entry name" value="AA-Vitamin_Transporters"/>
</dbReference>
<reference evidence="8" key="1">
    <citation type="journal article" date="2019" name="Int. J. Syst. Evol. Microbiol.">
        <title>The Global Catalogue of Microorganisms (GCM) 10K type strain sequencing project: providing services to taxonomists for standard genome sequencing and annotation.</title>
        <authorList>
            <consortium name="The Broad Institute Genomics Platform"/>
            <consortium name="The Broad Institute Genome Sequencing Center for Infectious Disease"/>
            <person name="Wu L."/>
            <person name="Ma J."/>
        </authorList>
    </citation>
    <scope>NUCLEOTIDE SEQUENCE [LARGE SCALE GENOMIC DNA]</scope>
    <source>
        <strain evidence="8">CCUG 61948</strain>
    </source>
</reference>
<accession>A0ABW3B7X4</accession>
<gene>
    <name evidence="7" type="ORF">ACFQZJ_16175</name>
</gene>
<keyword evidence="8" id="KW-1185">Reference proteome</keyword>
<evidence type="ECO:0000313" key="7">
    <source>
        <dbReference type="EMBL" id="MFD0799011.1"/>
    </source>
</evidence>
<comment type="caution">
    <text evidence="7">The sequence shown here is derived from an EMBL/GenBank/DDBJ whole genome shotgun (WGS) entry which is preliminary data.</text>
</comment>
<feature type="transmembrane region" description="Helical" evidence="5">
    <location>
        <begin position="123"/>
        <end position="143"/>
    </location>
</feature>
<dbReference type="PANTHER" id="PTHR32322">
    <property type="entry name" value="INNER MEMBRANE TRANSPORTER"/>
    <property type="match status" value="1"/>
</dbReference>
<keyword evidence="2 5" id="KW-0812">Transmembrane</keyword>
<feature type="domain" description="EamA" evidence="6">
    <location>
        <begin position="9"/>
        <end position="137"/>
    </location>
</feature>
<evidence type="ECO:0000259" key="6">
    <source>
        <dbReference type="Pfam" id="PF00892"/>
    </source>
</evidence>
<feature type="transmembrane region" description="Helical" evidence="5">
    <location>
        <begin position="7"/>
        <end position="25"/>
    </location>
</feature>
<evidence type="ECO:0000256" key="3">
    <source>
        <dbReference type="ARBA" id="ARBA00022989"/>
    </source>
</evidence>
<evidence type="ECO:0000256" key="2">
    <source>
        <dbReference type="ARBA" id="ARBA00022692"/>
    </source>
</evidence>
<feature type="transmembrane region" description="Helical" evidence="5">
    <location>
        <begin position="270"/>
        <end position="288"/>
    </location>
</feature>
<dbReference type="InterPro" id="IPR000620">
    <property type="entry name" value="EamA_dom"/>
</dbReference>
<dbReference type="InterPro" id="IPR037185">
    <property type="entry name" value="EmrE-like"/>
</dbReference>
<evidence type="ECO:0000313" key="8">
    <source>
        <dbReference type="Proteomes" id="UP001597012"/>
    </source>
</evidence>
<dbReference type="Proteomes" id="UP001597012">
    <property type="component" value="Unassembled WGS sequence"/>
</dbReference>
<evidence type="ECO:0000256" key="4">
    <source>
        <dbReference type="ARBA" id="ARBA00023136"/>
    </source>
</evidence>
<evidence type="ECO:0000256" key="5">
    <source>
        <dbReference type="SAM" id="Phobius"/>
    </source>
</evidence>
<comment type="subcellular location">
    <subcellularLocation>
        <location evidence="1">Membrane</location>
        <topology evidence="1">Multi-pass membrane protein</topology>
    </subcellularLocation>
</comment>
<feature type="transmembrane region" description="Helical" evidence="5">
    <location>
        <begin position="92"/>
        <end position="116"/>
    </location>
</feature>
<dbReference type="PANTHER" id="PTHR32322:SF9">
    <property type="entry name" value="AMINO-ACID METABOLITE EFFLUX PUMP-RELATED"/>
    <property type="match status" value="1"/>
</dbReference>
<sequence length="294" mass="32243">MSLQQRKWFYLFVLSVIWGSSYILIKKGLEGFAPLQLGALRIVIAASLLLLIGFRSLKTVRKEDWKWLALSGFVGSFFPMFLFAFAQTEIDSGVTAVLNSLVPLFTLFVGLFAFGISFTRNQFIGVLVGLLGASMLVVFGSSINPEQNYWYAGLVVLATICYASNANIIKSKLQNVSPMGIAVGNFVCILLPGIFLLPVSGTLSYEVRTGEFFWSSLGYITLLCVIGTCIAKVLFNKLIQISSPVFSVSVTYLIPIVGIFWGVMDGEVFTLQQIGASFLILAGVYLVNQKRKSS</sequence>
<keyword evidence="4 5" id="KW-0472">Membrane</keyword>
<feature type="transmembrane region" description="Helical" evidence="5">
    <location>
        <begin position="149"/>
        <end position="169"/>
    </location>
</feature>